<dbReference type="EMBL" id="CAADGH010000020">
    <property type="protein sequence ID" value="VFK75356.1"/>
    <property type="molecule type" value="Genomic_DNA"/>
</dbReference>
<dbReference type="AlphaFoldDB" id="A0A450X534"/>
<evidence type="ECO:0000313" key="1">
    <source>
        <dbReference type="EMBL" id="VFK24397.1"/>
    </source>
</evidence>
<dbReference type="Pfam" id="PF13366">
    <property type="entry name" value="PDDEXK_3"/>
    <property type="match status" value="1"/>
</dbReference>
<evidence type="ECO:0000313" key="2">
    <source>
        <dbReference type="EMBL" id="VFK30664.1"/>
    </source>
</evidence>
<dbReference type="InterPro" id="IPR026350">
    <property type="entry name" value="GxxExxY"/>
</dbReference>
<evidence type="ECO:0000313" key="3">
    <source>
        <dbReference type="EMBL" id="VFK75356.1"/>
    </source>
</evidence>
<protein>
    <submittedName>
        <fullName evidence="1">GxxExxY protein</fullName>
    </submittedName>
</protein>
<dbReference type="NCBIfam" id="TIGR04256">
    <property type="entry name" value="GxxExxY"/>
    <property type="match status" value="1"/>
</dbReference>
<gene>
    <name evidence="1" type="ORF">BECKMB1821G_GA0114241_100835</name>
    <name evidence="3" type="ORF">BECKMB1821H_GA0114242_102031</name>
    <name evidence="2" type="ORF">BECKMB1821I_GA0114274_101711</name>
</gene>
<dbReference type="EMBL" id="CAADFO010000008">
    <property type="protein sequence ID" value="VFK24397.1"/>
    <property type="molecule type" value="Genomic_DNA"/>
</dbReference>
<organism evidence="1">
    <name type="scientific">Candidatus Kentrum sp. MB</name>
    <dbReference type="NCBI Taxonomy" id="2138164"/>
    <lineage>
        <taxon>Bacteria</taxon>
        <taxon>Pseudomonadati</taxon>
        <taxon>Pseudomonadota</taxon>
        <taxon>Gammaproteobacteria</taxon>
        <taxon>Candidatus Kentrum</taxon>
    </lineage>
</organism>
<name>A0A450X534_9GAMM</name>
<sequence length="131" mass="14957">MKNMRINELTQEIISSAIEVHRALGPGLLESAYEMALCHELHLRNIHFQRQCALPLKYKGIHLDCGYRLDLIVADRVVVEIKAVEKLLAVHEAQILTYLRLGGWHVGLLINFNVPALKQGIRRIVLDLDEE</sequence>
<reference evidence="1" key="1">
    <citation type="submission" date="2019-02" db="EMBL/GenBank/DDBJ databases">
        <authorList>
            <person name="Gruber-Vodicka R. H."/>
            <person name="Seah K. B. B."/>
        </authorList>
    </citation>
    <scope>NUCLEOTIDE SEQUENCE</scope>
    <source>
        <strain evidence="1">BECK_BZ197</strain>
        <strain evidence="3">BECK_BZ198</strain>
        <strain evidence="2">BECK_BZ199</strain>
    </source>
</reference>
<proteinExistence type="predicted"/>
<dbReference type="EMBL" id="CAADFQ010000017">
    <property type="protein sequence ID" value="VFK30664.1"/>
    <property type="molecule type" value="Genomic_DNA"/>
</dbReference>
<accession>A0A450X534</accession>